<dbReference type="STRING" id="588581.Cpap_2572"/>
<organism evidence="4 5">
    <name type="scientific">Ruminiclostridium papyrosolvens DSM 2782</name>
    <dbReference type="NCBI Taxonomy" id="588581"/>
    <lineage>
        <taxon>Bacteria</taxon>
        <taxon>Bacillati</taxon>
        <taxon>Bacillota</taxon>
        <taxon>Clostridia</taxon>
        <taxon>Eubacteriales</taxon>
        <taxon>Oscillospiraceae</taxon>
        <taxon>Ruminiclostridium</taxon>
    </lineage>
</organism>
<dbReference type="InterPro" id="IPR058531">
    <property type="entry name" value="Baseplate_J_M"/>
</dbReference>
<dbReference type="InterPro" id="IPR052399">
    <property type="entry name" value="Phage_Baseplate_Assmbl_Protein"/>
</dbReference>
<comment type="similarity">
    <text evidence="1">Belongs to the Mu gp47/PBSX XkdT family.</text>
</comment>
<evidence type="ECO:0000259" key="2">
    <source>
        <dbReference type="Pfam" id="PF26078"/>
    </source>
</evidence>
<dbReference type="RefSeq" id="WP_004618583.1">
    <property type="nucleotide sequence ID" value="NZ_ACXX02000004.1"/>
</dbReference>
<dbReference type="PANTHER" id="PTHR37829">
    <property type="entry name" value="PHAGE-LIKE ELEMENT PBSX PROTEIN XKDT"/>
    <property type="match status" value="1"/>
</dbReference>
<dbReference type="AlphaFoldDB" id="F1TBL6"/>
<evidence type="ECO:0000256" key="1">
    <source>
        <dbReference type="ARBA" id="ARBA00038087"/>
    </source>
</evidence>
<keyword evidence="5" id="KW-1185">Reference proteome</keyword>
<protein>
    <submittedName>
        <fullName evidence="4">Baseplate J family protein</fullName>
    </submittedName>
</protein>
<dbReference type="EMBL" id="ACXX02000004">
    <property type="protein sequence ID" value="EGD48420.1"/>
    <property type="molecule type" value="Genomic_DNA"/>
</dbReference>
<proteinExistence type="inferred from homology"/>
<dbReference type="OrthoDB" id="2554267at2"/>
<evidence type="ECO:0000313" key="4">
    <source>
        <dbReference type="EMBL" id="EGD48420.1"/>
    </source>
</evidence>
<evidence type="ECO:0000313" key="5">
    <source>
        <dbReference type="Proteomes" id="UP000003860"/>
    </source>
</evidence>
<reference evidence="4" key="2">
    <citation type="submission" date="2011-01" db="EMBL/GenBank/DDBJ databases">
        <title>The Non-contiguous Finished genome of Clostridium papyrosolvens.</title>
        <authorList>
            <person name="Lucas S."/>
            <person name="Copeland A."/>
            <person name="Lapidus A."/>
            <person name="Cheng J.-F."/>
            <person name="Goodwin L."/>
            <person name="Pitluck S."/>
            <person name="Misra M."/>
            <person name="Chertkov O."/>
            <person name="Detter J.C."/>
            <person name="Han C."/>
            <person name="Tapia R."/>
            <person name="Land M."/>
            <person name="Hauser L."/>
            <person name="Kyrpides N."/>
            <person name="Ivanova N."/>
            <person name="Pagani I."/>
            <person name="Mouttaki H."/>
            <person name="He Z."/>
            <person name="Zhou J."/>
            <person name="Hemme C.L."/>
            <person name="Woyke T."/>
        </authorList>
    </citation>
    <scope>NUCLEOTIDE SEQUENCE [LARGE SCALE GENOMIC DNA]</scope>
    <source>
        <strain evidence="4">DSM 2782</strain>
    </source>
</reference>
<gene>
    <name evidence="4" type="ORF">Cpap_2572</name>
</gene>
<dbReference type="Pfam" id="PF26078">
    <property type="entry name" value="Baseplate_J_M"/>
    <property type="match status" value="1"/>
</dbReference>
<accession>F1TBL6</accession>
<dbReference type="eggNOG" id="COG3299">
    <property type="taxonomic scope" value="Bacteria"/>
</dbReference>
<dbReference type="InterPro" id="IPR058530">
    <property type="entry name" value="Baseplate_J-like_C"/>
</dbReference>
<sequence length="351" mass="38754">MYEIVTYEVLLKRMLDRVPDTIDKREGSVIFDALAPAAAELAQMYIEADVILNETFADSASRDFLIKRAAERGVTPAEATNAILKGVFNINVPLGSRFSLGNLNYVVAEKINECEFKLMCETAGAEGNRYFGLLIPVDYIEGLTKAEITELLISGEDEEDTEQLRARYFATLDSQAFGGNMSDYKEKVNQLQGVGGIKVYPAWNGGGTVKLVVISSQFQKPSSDLIDKLQTKIDPLNSQGDGVGFAPIGHIVTVTGVAETRVDITLNLTYRKGWTWEDVKGYVYSVIDNYFNELSKEWADSDNLIVRISQIETRLLEVEGILDISGTKINGLEQNLMLDKDAVPVRGDVIG</sequence>
<feature type="domain" description="Baseplate J-like central" evidence="2">
    <location>
        <begin position="176"/>
        <end position="255"/>
    </location>
</feature>
<dbReference type="Pfam" id="PF26079">
    <property type="entry name" value="Baseplate_J_C"/>
    <property type="match status" value="1"/>
</dbReference>
<reference evidence="4" key="1">
    <citation type="submission" date="2009-07" db="EMBL/GenBank/DDBJ databases">
        <authorList>
            <consortium name="US DOE Joint Genome Institute (JGI-PGF)"/>
            <person name="Lucas S."/>
            <person name="Copeland A."/>
            <person name="Lapidus A."/>
            <person name="Glavina del Rio T."/>
            <person name="Tice H."/>
            <person name="Bruce D."/>
            <person name="Goodwin L."/>
            <person name="Pitluck S."/>
            <person name="Larimer F."/>
            <person name="Land M.L."/>
            <person name="Mouttaki H."/>
            <person name="He Z."/>
            <person name="Zhou J."/>
            <person name="Hemme C.L."/>
        </authorList>
    </citation>
    <scope>NUCLEOTIDE SEQUENCE</scope>
    <source>
        <strain evidence="4">DSM 2782</strain>
    </source>
</reference>
<name>F1TBL6_9FIRM</name>
<dbReference type="Proteomes" id="UP000003860">
    <property type="component" value="Unassembled WGS sequence"/>
</dbReference>
<comment type="caution">
    <text evidence="4">The sequence shown here is derived from an EMBL/GenBank/DDBJ whole genome shotgun (WGS) entry which is preliminary data.</text>
</comment>
<feature type="domain" description="Baseplate J-like C-terminal" evidence="3">
    <location>
        <begin position="262"/>
        <end position="349"/>
    </location>
</feature>
<dbReference type="PANTHER" id="PTHR37829:SF3">
    <property type="entry name" value="PROTEIN JAYE-RELATED"/>
    <property type="match status" value="1"/>
</dbReference>
<evidence type="ECO:0000259" key="3">
    <source>
        <dbReference type="Pfam" id="PF26079"/>
    </source>
</evidence>